<comment type="function">
    <text evidence="2">Hydrolyzes 3-hydroxyisobutyryl-CoA (HIBYL-CoA), a saline catabolite. Has high activity toward isobutyryl-CoA. Could be an isobutyryl-CoA dehydrogenase that functions in valine catabolism.</text>
</comment>
<feature type="domain" description="Enoyl-CoA hydratase/isomerase" evidence="3">
    <location>
        <begin position="31"/>
        <end position="368"/>
    </location>
</feature>
<name>A0AAU9N1H2_9ASTR</name>
<accession>A0AAU9N1H2</accession>
<evidence type="ECO:0000313" key="5">
    <source>
        <dbReference type="Proteomes" id="UP001157418"/>
    </source>
</evidence>
<dbReference type="NCBIfam" id="NF004127">
    <property type="entry name" value="PRK05617.1"/>
    <property type="match status" value="1"/>
</dbReference>
<dbReference type="EC" id="3.1.2.4" evidence="2"/>
<evidence type="ECO:0000256" key="1">
    <source>
        <dbReference type="ARBA" id="ARBA00022801"/>
    </source>
</evidence>
<dbReference type="CDD" id="cd06558">
    <property type="entry name" value="crotonase-like"/>
    <property type="match status" value="1"/>
</dbReference>
<dbReference type="InterPro" id="IPR032259">
    <property type="entry name" value="HIBYL-CoA-H"/>
</dbReference>
<protein>
    <recommendedName>
        <fullName evidence="2">3-hydroxyisobutyryl-CoA hydrolase</fullName>
        <shortName evidence="2">HIB-CoA hydrolase</shortName>
        <shortName evidence="2">HIBYL-CoA-H</shortName>
        <ecNumber evidence="2">3.1.2.4</ecNumber>
    </recommendedName>
    <alternativeName>
        <fullName evidence="2">3-hydroxyisobutyryl-coenzyme A hydrolase</fullName>
    </alternativeName>
</protein>
<dbReference type="Gene3D" id="3.90.226.10">
    <property type="entry name" value="2-enoyl-CoA Hydratase, Chain A, domain 1"/>
    <property type="match status" value="1"/>
</dbReference>
<organism evidence="4 5">
    <name type="scientific">Lactuca virosa</name>
    <dbReference type="NCBI Taxonomy" id="75947"/>
    <lineage>
        <taxon>Eukaryota</taxon>
        <taxon>Viridiplantae</taxon>
        <taxon>Streptophyta</taxon>
        <taxon>Embryophyta</taxon>
        <taxon>Tracheophyta</taxon>
        <taxon>Spermatophyta</taxon>
        <taxon>Magnoliopsida</taxon>
        <taxon>eudicotyledons</taxon>
        <taxon>Gunneridae</taxon>
        <taxon>Pentapetalae</taxon>
        <taxon>asterids</taxon>
        <taxon>campanulids</taxon>
        <taxon>Asterales</taxon>
        <taxon>Asteraceae</taxon>
        <taxon>Cichorioideae</taxon>
        <taxon>Cichorieae</taxon>
        <taxon>Lactucinae</taxon>
        <taxon>Lactuca</taxon>
    </lineage>
</organism>
<keyword evidence="1 2" id="KW-0378">Hydrolase</keyword>
<dbReference type="SUPFAM" id="SSF52096">
    <property type="entry name" value="ClpP/crotonase"/>
    <property type="match status" value="1"/>
</dbReference>
<evidence type="ECO:0000256" key="2">
    <source>
        <dbReference type="RuleBase" id="RU369070"/>
    </source>
</evidence>
<comment type="catalytic activity">
    <reaction evidence="2">
        <text>3-hydroxy-2-methylpropanoyl-CoA + H2O = 3-hydroxy-2-methylpropanoate + CoA + H(+)</text>
        <dbReference type="Rhea" id="RHEA:20888"/>
        <dbReference type="ChEBI" id="CHEBI:11805"/>
        <dbReference type="ChEBI" id="CHEBI:15377"/>
        <dbReference type="ChEBI" id="CHEBI:15378"/>
        <dbReference type="ChEBI" id="CHEBI:57287"/>
        <dbReference type="ChEBI" id="CHEBI:57340"/>
        <dbReference type="EC" id="3.1.2.4"/>
    </reaction>
</comment>
<dbReference type="EMBL" id="CAKMRJ010002223">
    <property type="protein sequence ID" value="CAH1426718.1"/>
    <property type="molecule type" value="Genomic_DNA"/>
</dbReference>
<dbReference type="InterPro" id="IPR045004">
    <property type="entry name" value="ECH_dom"/>
</dbReference>
<reference evidence="4 5" key="1">
    <citation type="submission" date="2022-01" db="EMBL/GenBank/DDBJ databases">
        <authorList>
            <person name="Xiong W."/>
            <person name="Schranz E."/>
        </authorList>
    </citation>
    <scope>NUCLEOTIDE SEQUENCE [LARGE SCALE GENOMIC DNA]</scope>
</reference>
<comment type="caution">
    <text evidence="4">The sequence shown here is derived from an EMBL/GenBank/DDBJ whole genome shotgun (WGS) entry which is preliminary data.</text>
</comment>
<dbReference type="InterPro" id="IPR029045">
    <property type="entry name" value="ClpP/crotonase-like_dom_sf"/>
</dbReference>
<dbReference type="Proteomes" id="UP001157418">
    <property type="component" value="Unassembled WGS sequence"/>
</dbReference>
<dbReference type="GO" id="GO:0003860">
    <property type="term" value="F:3-hydroxyisobutyryl-CoA hydrolase activity"/>
    <property type="evidence" value="ECO:0007669"/>
    <property type="project" value="UniProtKB-UniRule"/>
</dbReference>
<evidence type="ECO:0000313" key="4">
    <source>
        <dbReference type="EMBL" id="CAH1426718.1"/>
    </source>
</evidence>
<comment type="pathway">
    <text evidence="2">Amino-acid degradation; L-valine degradation.</text>
</comment>
<proteinExistence type="inferred from homology"/>
<sequence>MQKNSFELSPMALSTRSETEQVIFEEILGARKVVLNRSTKLNVLSYKMLGKISEKLRTYENDPMVKLVVLKANGKVFCVGGDLVSASKFVAYGHWSFGTSYYRKEFCLDYLLATYKKPMVAILDGSVMGGGVGISIHSTFRIVTENTIFAMPEASIGLFPDVGASYFLSRLPGSFGEYIGLTGARLDGAEMVAMGLATHFVPSQNIQAMEKALEKMVASSDATSVTTMSMIINKFAQEVKVKPESVITRLDMINQCFSRKSCEEILYSLEHLAIQVQEKWIHNAIRSMRFASPLCLKIFLRIIRQGRSQNIEQCLDTEYIAISHILRRTVSNDFYEGSRAILIEKDKKPQWVPSKLEEVSDEMVAKCFLRSFTEDDDWFPLRLPLRYDKAKAMTSKL</sequence>
<evidence type="ECO:0000259" key="3">
    <source>
        <dbReference type="Pfam" id="PF16113"/>
    </source>
</evidence>
<dbReference type="PANTHER" id="PTHR43176:SF6">
    <property type="entry name" value="3-HYDROXYISOBUTYRYL-COA HYDROLASE"/>
    <property type="match status" value="1"/>
</dbReference>
<dbReference type="Pfam" id="PF16113">
    <property type="entry name" value="ECH_2"/>
    <property type="match status" value="1"/>
</dbReference>
<dbReference type="GO" id="GO:0006574">
    <property type="term" value="P:L-valine catabolic process"/>
    <property type="evidence" value="ECO:0007669"/>
    <property type="project" value="UniProtKB-UniRule"/>
</dbReference>
<dbReference type="AlphaFoldDB" id="A0AAU9N1H2"/>
<gene>
    <name evidence="4" type="ORF">LVIROSA_LOCUS13783</name>
</gene>
<keyword evidence="5" id="KW-1185">Reference proteome</keyword>
<comment type="similarity">
    <text evidence="2">Belongs to the enoyl-CoA hydratase/isomerase family.</text>
</comment>
<dbReference type="PANTHER" id="PTHR43176">
    <property type="entry name" value="3-HYDROXYISOBUTYRYL-COA HYDROLASE-RELATED"/>
    <property type="match status" value="1"/>
</dbReference>
<dbReference type="FunFam" id="3.90.226.10:FF:000027">
    <property type="entry name" value="Probable 3-hydroxyisobutyryl-CoA hydrolase 2"/>
    <property type="match status" value="1"/>
</dbReference>